<dbReference type="EMBL" id="VLTO01000071">
    <property type="protein sequence ID" value="KAA0169320.1"/>
    <property type="molecule type" value="Genomic_DNA"/>
</dbReference>
<evidence type="ECO:0000256" key="3">
    <source>
        <dbReference type="ARBA" id="ARBA00023172"/>
    </source>
</evidence>
<dbReference type="Pfam" id="PF04098">
    <property type="entry name" value="Rad52_Rad22"/>
    <property type="match status" value="1"/>
</dbReference>
<organism evidence="6 7">
    <name type="scientific">Cafeteria roenbergensis</name>
    <name type="common">Marine flagellate</name>
    <dbReference type="NCBI Taxonomy" id="33653"/>
    <lineage>
        <taxon>Eukaryota</taxon>
        <taxon>Sar</taxon>
        <taxon>Stramenopiles</taxon>
        <taxon>Bigyra</taxon>
        <taxon>Opalozoa</taxon>
        <taxon>Bicosoecida</taxon>
        <taxon>Cafeteriaceae</taxon>
        <taxon>Cafeteria</taxon>
    </lineage>
</organism>
<dbReference type="AlphaFoldDB" id="A0A5A8DZU2"/>
<dbReference type="FunFam" id="3.30.390.80:FF:000001">
    <property type="entry name" value="DNA repair protein RAD52 homolog"/>
    <property type="match status" value="1"/>
</dbReference>
<dbReference type="OrthoDB" id="206565at2759"/>
<dbReference type="GO" id="GO:0006312">
    <property type="term" value="P:mitotic recombination"/>
    <property type="evidence" value="ECO:0007669"/>
    <property type="project" value="TreeGrafter"/>
</dbReference>
<evidence type="ECO:0000256" key="2">
    <source>
        <dbReference type="ARBA" id="ARBA00022763"/>
    </source>
</evidence>
<keyword evidence="4" id="KW-0234">DNA repair</keyword>
<keyword evidence="3" id="KW-0233">DNA recombination</keyword>
<dbReference type="GO" id="GO:0045002">
    <property type="term" value="P:double-strand break repair via single-strand annealing"/>
    <property type="evidence" value="ECO:0007669"/>
    <property type="project" value="TreeGrafter"/>
</dbReference>
<evidence type="ECO:0000256" key="1">
    <source>
        <dbReference type="ARBA" id="ARBA00006638"/>
    </source>
</evidence>
<feature type="compositionally biased region" description="Basic and acidic residues" evidence="5">
    <location>
        <begin position="347"/>
        <end position="360"/>
    </location>
</feature>
<gene>
    <name evidence="6" type="ORF">FNF27_07001</name>
</gene>
<dbReference type="GO" id="GO:0000724">
    <property type="term" value="P:double-strand break repair via homologous recombination"/>
    <property type="evidence" value="ECO:0007669"/>
    <property type="project" value="TreeGrafter"/>
</dbReference>
<comment type="caution">
    <text evidence="6">The sequence shown here is derived from an EMBL/GenBank/DDBJ whole genome shotgun (WGS) entry which is preliminary data.</text>
</comment>
<dbReference type="PANTHER" id="PTHR12132:SF1">
    <property type="entry name" value="DNA REPAIR PROTEIN RAD52 HOMOLOG"/>
    <property type="match status" value="1"/>
</dbReference>
<protein>
    <submittedName>
        <fullName evidence="6">Uncharacterized protein</fullName>
    </submittedName>
</protein>
<dbReference type="PANTHER" id="PTHR12132">
    <property type="entry name" value="DNA REPAIR AND RECOMBINATION PROTEIN RAD52, RAD59"/>
    <property type="match status" value="1"/>
</dbReference>
<sequence length="368" mass="37285">MDYSKIQTRAGPGGNRLHYMPSDAAITLANAYFGFDGWSCEVKETTIDSMEKTSRGFSVSACSVMRVTLRDGTYHEDVGTGTSTNMPDRAAATAKARKAAVSDARKRCLRLFHNNLGNCLRDQAFLKNLAKAKQEEGRRRVEAARAAAAGAAPFAASPSAVPGAVHERFDARALMGGGGPQPRQARPKQSPASSSSSSSSSAAAAAKSAPAGGEAAGAANGNSGDGDGDGDDGDGEDGDDDDAAWAGLDDEEALLALAEVEGTADEVCSPGGDDAAVMAAMRQAAADVDGDEDGELDDDALLALGGRLPFSQGALGAGGAAGNASPAPSGGGRSSLGGDSAGPPGETRAERNRRVALERQRRSRGPQG</sequence>
<proteinExistence type="inferred from homology"/>
<name>A0A5A8DZU2_CAFRO</name>
<comment type="similarity">
    <text evidence="1">Belongs to the RAD52 family.</text>
</comment>
<dbReference type="InterPro" id="IPR042525">
    <property type="entry name" value="Rad52_Rad59_Rad22_sf"/>
</dbReference>
<dbReference type="SUPFAM" id="SSF54768">
    <property type="entry name" value="dsRNA-binding domain-like"/>
    <property type="match status" value="1"/>
</dbReference>
<keyword evidence="2" id="KW-0227">DNA damage</keyword>
<evidence type="ECO:0000256" key="5">
    <source>
        <dbReference type="SAM" id="MobiDB-lite"/>
    </source>
</evidence>
<feature type="region of interest" description="Disordered" evidence="5">
    <location>
        <begin position="309"/>
        <end position="368"/>
    </location>
</feature>
<evidence type="ECO:0000313" key="6">
    <source>
        <dbReference type="EMBL" id="KAA0169320.1"/>
    </source>
</evidence>
<evidence type="ECO:0000313" key="7">
    <source>
        <dbReference type="Proteomes" id="UP000322899"/>
    </source>
</evidence>
<reference evidence="6 7" key="1">
    <citation type="submission" date="2019-07" db="EMBL/GenBank/DDBJ databases">
        <title>Genomes of Cafeteria roenbergensis.</title>
        <authorList>
            <person name="Fischer M.G."/>
            <person name="Hackl T."/>
            <person name="Roman M."/>
        </authorList>
    </citation>
    <scope>NUCLEOTIDE SEQUENCE [LARGE SCALE GENOMIC DNA]</scope>
    <source>
        <strain evidence="6 7">E4-10P</strain>
    </source>
</reference>
<dbReference type="Gene3D" id="3.30.390.80">
    <property type="entry name" value="DNA repair protein Rad52/59/22"/>
    <property type="match status" value="1"/>
</dbReference>
<evidence type="ECO:0000256" key="4">
    <source>
        <dbReference type="ARBA" id="ARBA00023204"/>
    </source>
</evidence>
<dbReference type="InterPro" id="IPR041247">
    <property type="entry name" value="Rad52_fam"/>
</dbReference>
<dbReference type="Proteomes" id="UP000322899">
    <property type="component" value="Unassembled WGS sequence"/>
</dbReference>
<dbReference type="GO" id="GO:0005634">
    <property type="term" value="C:nucleus"/>
    <property type="evidence" value="ECO:0007669"/>
    <property type="project" value="TreeGrafter"/>
</dbReference>
<feature type="compositionally biased region" description="Acidic residues" evidence="5">
    <location>
        <begin position="226"/>
        <end position="250"/>
    </location>
</feature>
<accession>A0A5A8DZU2</accession>
<feature type="compositionally biased region" description="Low complexity" evidence="5">
    <location>
        <begin position="190"/>
        <end position="222"/>
    </location>
</feature>
<dbReference type="InterPro" id="IPR007232">
    <property type="entry name" value="Rad52_Rad59_Rad22"/>
</dbReference>
<feature type="region of interest" description="Disordered" evidence="5">
    <location>
        <begin position="173"/>
        <end position="250"/>
    </location>
</feature>